<keyword evidence="2" id="KW-1185">Reference proteome</keyword>
<organism evidence="1 2">
    <name type="scientific">Canna indica</name>
    <name type="common">Indian-shot</name>
    <dbReference type="NCBI Taxonomy" id="4628"/>
    <lineage>
        <taxon>Eukaryota</taxon>
        <taxon>Viridiplantae</taxon>
        <taxon>Streptophyta</taxon>
        <taxon>Embryophyta</taxon>
        <taxon>Tracheophyta</taxon>
        <taxon>Spermatophyta</taxon>
        <taxon>Magnoliopsida</taxon>
        <taxon>Liliopsida</taxon>
        <taxon>Zingiberales</taxon>
        <taxon>Cannaceae</taxon>
        <taxon>Canna</taxon>
    </lineage>
</organism>
<proteinExistence type="predicted"/>
<protein>
    <submittedName>
        <fullName evidence="1">UDP-glycosyltransferase 71K1-like</fullName>
    </submittedName>
</protein>
<sequence length="120" mass="12913">MKTIAKARIVLLPIPTVGHIMSTVGMAKLLLCHHRGSSESHFFVTIFLSGPASVLAVDAYIASVTTSGLDINFLQLPPVEPPVGCNGPMEFVSLLMQKYKTLVKAAISDLQCFSTILLRS</sequence>
<evidence type="ECO:0000313" key="2">
    <source>
        <dbReference type="Proteomes" id="UP001327560"/>
    </source>
</evidence>
<dbReference type="SUPFAM" id="SSF53756">
    <property type="entry name" value="UDP-Glycosyltransferase/glycogen phosphorylase"/>
    <property type="match status" value="1"/>
</dbReference>
<gene>
    <name evidence="1" type="ORF">Cni_G16454</name>
</gene>
<dbReference type="Proteomes" id="UP001327560">
    <property type="component" value="Chromosome 5"/>
</dbReference>
<name>A0AAQ3KFC7_9LILI</name>
<dbReference type="Gene3D" id="3.40.50.2000">
    <property type="entry name" value="Glycogen Phosphorylase B"/>
    <property type="match status" value="1"/>
</dbReference>
<accession>A0AAQ3KFC7</accession>
<reference evidence="1 2" key="1">
    <citation type="submission" date="2023-10" db="EMBL/GenBank/DDBJ databases">
        <title>Chromosome-scale genome assembly provides insights into flower coloration mechanisms of Canna indica.</title>
        <authorList>
            <person name="Li C."/>
        </authorList>
    </citation>
    <scope>NUCLEOTIDE SEQUENCE [LARGE SCALE GENOMIC DNA]</scope>
    <source>
        <tissue evidence="1">Flower</tissue>
    </source>
</reference>
<dbReference type="EMBL" id="CP136894">
    <property type="protein sequence ID" value="WOL07707.1"/>
    <property type="molecule type" value="Genomic_DNA"/>
</dbReference>
<dbReference type="AlphaFoldDB" id="A0AAQ3KFC7"/>
<evidence type="ECO:0000313" key="1">
    <source>
        <dbReference type="EMBL" id="WOL07707.1"/>
    </source>
</evidence>